<feature type="transmembrane region" description="Helical" evidence="1">
    <location>
        <begin position="73"/>
        <end position="100"/>
    </location>
</feature>
<keyword evidence="1" id="KW-0812">Transmembrane</keyword>
<dbReference type="EMBL" id="PFET01000005">
    <property type="protein sequence ID" value="PJE76070.1"/>
    <property type="molecule type" value="Genomic_DNA"/>
</dbReference>
<gene>
    <name evidence="2" type="ORF">COV04_00880</name>
</gene>
<keyword evidence="1" id="KW-0472">Membrane</keyword>
<evidence type="ECO:0000256" key="1">
    <source>
        <dbReference type="SAM" id="Phobius"/>
    </source>
</evidence>
<evidence type="ECO:0008006" key="4">
    <source>
        <dbReference type="Google" id="ProtNLM"/>
    </source>
</evidence>
<evidence type="ECO:0000313" key="2">
    <source>
        <dbReference type="EMBL" id="PJE76070.1"/>
    </source>
</evidence>
<evidence type="ECO:0000313" key="3">
    <source>
        <dbReference type="Proteomes" id="UP000231152"/>
    </source>
</evidence>
<protein>
    <recommendedName>
        <fullName evidence="4">Glycerophosphoryl diester phosphodiesterase membrane domain-containing protein</fullName>
    </recommendedName>
</protein>
<organism evidence="2 3">
    <name type="scientific">Candidatus Uhrbacteria bacterium CG10_big_fil_rev_8_21_14_0_10_48_11</name>
    <dbReference type="NCBI Taxonomy" id="1975037"/>
    <lineage>
        <taxon>Bacteria</taxon>
        <taxon>Candidatus Uhriibacteriota</taxon>
    </lineage>
</organism>
<feature type="transmembrane region" description="Helical" evidence="1">
    <location>
        <begin position="143"/>
        <end position="162"/>
    </location>
</feature>
<dbReference type="Proteomes" id="UP000231152">
    <property type="component" value="Unassembled WGS sequence"/>
</dbReference>
<sequence length="288" mass="31709">MLFSSKQSSPIPGPLALLREATELYRQQFGRLIALLLVAIFAVVIGVFIALGILAFFSVLATSTSSALQSIGIVLSIALELVALLGLAVMQMWASLSVVVALNEGGSTLSIRETYRKARRFILPYFWVSVLSGLLTFGGIILLIIPGVILLLWFVFVLYIVVAENERGVNVLLASRNYVHGHWWAVAWRMLFLVLISIVFTIPASIVTTVFNQPGLAQAINFTLELLLTPLLLAYTFVLYRHLRSFASAPVPEEDERWRRIFVIGGTVMAFIAIILLATILTFGISAL</sequence>
<feature type="transmembrane region" description="Helical" evidence="1">
    <location>
        <begin position="32"/>
        <end position="61"/>
    </location>
</feature>
<dbReference type="AlphaFoldDB" id="A0A2M8LF47"/>
<feature type="transmembrane region" description="Helical" evidence="1">
    <location>
        <begin position="183"/>
        <end position="207"/>
    </location>
</feature>
<feature type="transmembrane region" description="Helical" evidence="1">
    <location>
        <begin position="121"/>
        <end position="137"/>
    </location>
</feature>
<accession>A0A2M8LF47</accession>
<reference evidence="2 3" key="1">
    <citation type="submission" date="2017-09" db="EMBL/GenBank/DDBJ databases">
        <title>Depth-based differentiation of microbial function through sediment-hosted aquifers and enrichment of novel symbionts in the deep terrestrial subsurface.</title>
        <authorList>
            <person name="Probst A.J."/>
            <person name="Ladd B."/>
            <person name="Jarett J.K."/>
            <person name="Geller-Mcgrath D.E."/>
            <person name="Sieber C.M."/>
            <person name="Emerson J.B."/>
            <person name="Anantharaman K."/>
            <person name="Thomas B.C."/>
            <person name="Malmstrom R."/>
            <person name="Stieglmeier M."/>
            <person name="Klingl A."/>
            <person name="Woyke T."/>
            <person name="Ryan C.M."/>
            <person name="Banfield J.F."/>
        </authorList>
    </citation>
    <scope>NUCLEOTIDE SEQUENCE [LARGE SCALE GENOMIC DNA]</scope>
    <source>
        <strain evidence="2">CG10_big_fil_rev_8_21_14_0_10_48_11</strain>
    </source>
</reference>
<comment type="caution">
    <text evidence="2">The sequence shown here is derived from an EMBL/GenBank/DDBJ whole genome shotgun (WGS) entry which is preliminary data.</text>
</comment>
<feature type="transmembrane region" description="Helical" evidence="1">
    <location>
        <begin position="219"/>
        <end position="240"/>
    </location>
</feature>
<proteinExistence type="predicted"/>
<keyword evidence="1" id="KW-1133">Transmembrane helix</keyword>
<name>A0A2M8LF47_9BACT</name>
<feature type="transmembrane region" description="Helical" evidence="1">
    <location>
        <begin position="261"/>
        <end position="285"/>
    </location>
</feature>